<feature type="region of interest" description="Disordered" evidence="1">
    <location>
        <begin position="22"/>
        <end position="42"/>
    </location>
</feature>
<evidence type="ECO:0000313" key="2">
    <source>
        <dbReference type="EMBL" id="GAJ14571.1"/>
    </source>
</evidence>
<accession>X1VHX9</accession>
<sequence>TISNNSGYGILIDNILGNLVDPDIGGGDGQSDGQNKITGNSIHGVSNKTTHNIYAKYNWWGDATGPKYPNNPDGNTALLSDWAYWSKTGGDIIFTSHLTTEP</sequence>
<proteinExistence type="predicted"/>
<protein>
    <recommendedName>
        <fullName evidence="3">Right handed beta helix domain-containing protein</fullName>
    </recommendedName>
</protein>
<name>X1VHX9_9ZZZZ</name>
<evidence type="ECO:0008006" key="3">
    <source>
        <dbReference type="Google" id="ProtNLM"/>
    </source>
</evidence>
<dbReference type="EMBL" id="BARW01026002">
    <property type="protein sequence ID" value="GAJ14571.1"/>
    <property type="molecule type" value="Genomic_DNA"/>
</dbReference>
<organism evidence="2">
    <name type="scientific">marine sediment metagenome</name>
    <dbReference type="NCBI Taxonomy" id="412755"/>
    <lineage>
        <taxon>unclassified sequences</taxon>
        <taxon>metagenomes</taxon>
        <taxon>ecological metagenomes</taxon>
    </lineage>
</organism>
<gene>
    <name evidence="2" type="ORF">S12H4_42484</name>
</gene>
<dbReference type="AlphaFoldDB" id="X1VHX9"/>
<feature type="non-terminal residue" evidence="2">
    <location>
        <position position="1"/>
    </location>
</feature>
<evidence type="ECO:0000256" key="1">
    <source>
        <dbReference type="SAM" id="MobiDB-lite"/>
    </source>
</evidence>
<comment type="caution">
    <text evidence="2">The sequence shown here is derived from an EMBL/GenBank/DDBJ whole genome shotgun (WGS) entry which is preliminary data.</text>
</comment>
<reference evidence="2" key="1">
    <citation type="journal article" date="2014" name="Front. Microbiol.">
        <title>High frequency of phylogenetically diverse reductive dehalogenase-homologous genes in deep subseafloor sedimentary metagenomes.</title>
        <authorList>
            <person name="Kawai M."/>
            <person name="Futagami T."/>
            <person name="Toyoda A."/>
            <person name="Takaki Y."/>
            <person name="Nishi S."/>
            <person name="Hori S."/>
            <person name="Arai W."/>
            <person name="Tsubouchi T."/>
            <person name="Morono Y."/>
            <person name="Uchiyama I."/>
            <person name="Ito T."/>
            <person name="Fujiyama A."/>
            <person name="Inagaki F."/>
            <person name="Takami H."/>
        </authorList>
    </citation>
    <scope>NUCLEOTIDE SEQUENCE</scope>
    <source>
        <strain evidence="2">Expedition CK06-06</strain>
    </source>
</reference>